<evidence type="ECO:0000313" key="2">
    <source>
        <dbReference type="EMBL" id="KAF4464264.1"/>
    </source>
</evidence>
<accession>A0A8H4P6H0</accession>
<proteinExistence type="predicted"/>
<keyword evidence="3" id="KW-1185">Reference proteome</keyword>
<feature type="compositionally biased region" description="Pro residues" evidence="1">
    <location>
        <begin position="56"/>
        <end position="69"/>
    </location>
</feature>
<gene>
    <name evidence="2" type="ORF">FALBO_8917</name>
</gene>
<comment type="caution">
    <text evidence="2">The sequence shown here is derived from an EMBL/GenBank/DDBJ whole genome shotgun (WGS) entry which is preliminary data.</text>
</comment>
<sequence length="87" mass="9730">MSSRLSQYVFDEYGMTWITCDLCSGSFQREAEICQLCQGSKLRRVSYDYLAAALPPQVPQGGQPPPPPPPKDDNNHNHGRGVYNRTS</sequence>
<evidence type="ECO:0000313" key="3">
    <source>
        <dbReference type="Proteomes" id="UP000554235"/>
    </source>
</evidence>
<dbReference type="AlphaFoldDB" id="A0A8H4P6H0"/>
<reference evidence="2 3" key="1">
    <citation type="submission" date="2020-01" db="EMBL/GenBank/DDBJ databases">
        <title>Identification and distribution of gene clusters putatively required for synthesis of sphingolipid metabolism inhibitors in phylogenetically diverse species of the filamentous fungus Fusarium.</title>
        <authorList>
            <person name="Kim H.-S."/>
            <person name="Busman M."/>
            <person name="Brown D.W."/>
            <person name="Divon H."/>
            <person name="Uhlig S."/>
            <person name="Proctor R.H."/>
        </authorList>
    </citation>
    <scope>NUCLEOTIDE SEQUENCE [LARGE SCALE GENOMIC DNA]</scope>
    <source>
        <strain evidence="2 3">NRRL 20459</strain>
    </source>
</reference>
<dbReference type="Proteomes" id="UP000554235">
    <property type="component" value="Unassembled WGS sequence"/>
</dbReference>
<organism evidence="2 3">
    <name type="scientific">Fusarium albosuccineum</name>
    <dbReference type="NCBI Taxonomy" id="1237068"/>
    <lineage>
        <taxon>Eukaryota</taxon>
        <taxon>Fungi</taxon>
        <taxon>Dikarya</taxon>
        <taxon>Ascomycota</taxon>
        <taxon>Pezizomycotina</taxon>
        <taxon>Sordariomycetes</taxon>
        <taxon>Hypocreomycetidae</taxon>
        <taxon>Hypocreales</taxon>
        <taxon>Nectriaceae</taxon>
        <taxon>Fusarium</taxon>
        <taxon>Fusarium decemcellulare species complex</taxon>
    </lineage>
</organism>
<evidence type="ECO:0000256" key="1">
    <source>
        <dbReference type="SAM" id="MobiDB-lite"/>
    </source>
</evidence>
<protein>
    <submittedName>
        <fullName evidence="2">Uncharacterized protein</fullName>
    </submittedName>
</protein>
<dbReference type="OrthoDB" id="5087153at2759"/>
<feature type="region of interest" description="Disordered" evidence="1">
    <location>
        <begin position="55"/>
        <end position="87"/>
    </location>
</feature>
<dbReference type="EMBL" id="JAADYS010001219">
    <property type="protein sequence ID" value="KAF4464264.1"/>
    <property type="molecule type" value="Genomic_DNA"/>
</dbReference>
<name>A0A8H4P6H0_9HYPO</name>